<evidence type="ECO:0000313" key="3">
    <source>
        <dbReference type="Proteomes" id="UP000799424"/>
    </source>
</evidence>
<reference evidence="2" key="1">
    <citation type="journal article" date="2020" name="Stud. Mycol.">
        <title>101 Dothideomycetes genomes: a test case for predicting lifestyles and emergence of pathogens.</title>
        <authorList>
            <person name="Haridas S."/>
            <person name="Albert R."/>
            <person name="Binder M."/>
            <person name="Bloem J."/>
            <person name="Labutti K."/>
            <person name="Salamov A."/>
            <person name="Andreopoulos B."/>
            <person name="Baker S."/>
            <person name="Barry K."/>
            <person name="Bills G."/>
            <person name="Bluhm B."/>
            <person name="Cannon C."/>
            <person name="Castanera R."/>
            <person name="Culley D."/>
            <person name="Daum C."/>
            <person name="Ezra D."/>
            <person name="Gonzalez J."/>
            <person name="Henrissat B."/>
            <person name="Kuo A."/>
            <person name="Liang C."/>
            <person name="Lipzen A."/>
            <person name="Lutzoni F."/>
            <person name="Magnuson J."/>
            <person name="Mondo S."/>
            <person name="Nolan M."/>
            <person name="Ohm R."/>
            <person name="Pangilinan J."/>
            <person name="Park H.-J."/>
            <person name="Ramirez L."/>
            <person name="Alfaro M."/>
            <person name="Sun H."/>
            <person name="Tritt A."/>
            <person name="Yoshinaga Y."/>
            <person name="Zwiers L.-H."/>
            <person name="Turgeon B."/>
            <person name="Goodwin S."/>
            <person name="Spatafora J."/>
            <person name="Crous P."/>
            <person name="Grigoriev I."/>
        </authorList>
    </citation>
    <scope>NUCLEOTIDE SEQUENCE</scope>
    <source>
        <strain evidence="2">CBS 113818</strain>
    </source>
</reference>
<dbReference type="AlphaFoldDB" id="A0A6A7AID6"/>
<organism evidence="2 3">
    <name type="scientific">Ophiobolus disseminans</name>
    <dbReference type="NCBI Taxonomy" id="1469910"/>
    <lineage>
        <taxon>Eukaryota</taxon>
        <taxon>Fungi</taxon>
        <taxon>Dikarya</taxon>
        <taxon>Ascomycota</taxon>
        <taxon>Pezizomycotina</taxon>
        <taxon>Dothideomycetes</taxon>
        <taxon>Pleosporomycetidae</taxon>
        <taxon>Pleosporales</taxon>
        <taxon>Pleosporineae</taxon>
        <taxon>Phaeosphaeriaceae</taxon>
        <taxon>Ophiobolus</taxon>
    </lineage>
</organism>
<feature type="compositionally biased region" description="Polar residues" evidence="1">
    <location>
        <begin position="14"/>
        <end position="39"/>
    </location>
</feature>
<feature type="region of interest" description="Disordered" evidence="1">
    <location>
        <begin position="1"/>
        <end position="42"/>
    </location>
</feature>
<protein>
    <submittedName>
        <fullName evidence="2">Uncharacterized protein</fullName>
    </submittedName>
</protein>
<keyword evidence="3" id="KW-1185">Reference proteome</keyword>
<sequence length="150" mass="16026">MLLISTKTRHHDQTPLTAGYNTSSPQRNTNPAPHESLQNGRRIPTAPETTISHAVTSTLRAKLATSSCVKRSDSEAPPASWHRTCGWVQGGPLLGCWAHTVGVVDDAEQRDLTNGCLTGPKVPNTMGVVRGCGGAGWEGLVRLCDLCPKF</sequence>
<dbReference type="Proteomes" id="UP000799424">
    <property type="component" value="Unassembled WGS sequence"/>
</dbReference>
<evidence type="ECO:0000313" key="2">
    <source>
        <dbReference type="EMBL" id="KAF2833040.1"/>
    </source>
</evidence>
<accession>A0A6A7AID6</accession>
<evidence type="ECO:0000256" key="1">
    <source>
        <dbReference type="SAM" id="MobiDB-lite"/>
    </source>
</evidence>
<proteinExistence type="predicted"/>
<dbReference type="EMBL" id="MU006216">
    <property type="protein sequence ID" value="KAF2833040.1"/>
    <property type="molecule type" value="Genomic_DNA"/>
</dbReference>
<name>A0A6A7AID6_9PLEO</name>
<gene>
    <name evidence="2" type="ORF">CC86DRAFT_450854</name>
</gene>